<dbReference type="PANTHER" id="PTHR45625">
    <property type="entry name" value="PEPTIDYL-PROLYL CIS-TRANS ISOMERASE-RELATED"/>
    <property type="match status" value="1"/>
</dbReference>
<name>A0AA38YDS7_9EURO</name>
<feature type="compositionally biased region" description="Basic and acidic residues" evidence="18">
    <location>
        <begin position="753"/>
        <end position="771"/>
    </location>
</feature>
<proteinExistence type="inferred from homology"/>
<reference evidence="21" key="1">
    <citation type="submission" date="2022-10" db="EMBL/GenBank/DDBJ databases">
        <title>Culturing micro-colonial fungi from biological soil crusts in the Mojave desert and describing Neophaeococcomyces mojavensis, and introducing the new genera and species Taxawa tesnikishii.</title>
        <authorList>
            <person name="Kurbessoian T."/>
            <person name="Stajich J.E."/>
        </authorList>
    </citation>
    <scope>NUCLEOTIDE SEQUENCE</scope>
    <source>
        <strain evidence="21">TK_35</strain>
    </source>
</reference>
<dbReference type="EC" id="5.2.1.8" evidence="7"/>
<dbReference type="PROSITE" id="PS50072">
    <property type="entry name" value="CSA_PPIASE_2"/>
    <property type="match status" value="1"/>
</dbReference>
<dbReference type="InterPro" id="IPR019200">
    <property type="entry name" value="ATP_adenylylTrfase_C"/>
</dbReference>
<comment type="caution">
    <text evidence="21">The sequence shown here is derived from an EMBL/GenBank/DDBJ whole genome shotgun (WGS) entry which is preliminary data.</text>
</comment>
<feature type="compositionally biased region" description="Gly residues" evidence="18">
    <location>
        <begin position="829"/>
        <end position="840"/>
    </location>
</feature>
<dbReference type="InterPro" id="IPR013083">
    <property type="entry name" value="Znf_RING/FYVE/PHD"/>
</dbReference>
<comment type="subcellular location">
    <subcellularLocation>
        <location evidence="4">Nucleus</location>
    </subcellularLocation>
</comment>
<evidence type="ECO:0000256" key="7">
    <source>
        <dbReference type="ARBA" id="ARBA00013194"/>
    </source>
</evidence>
<comment type="similarity">
    <text evidence="5">Belongs to the cyclophilin-type PPIase family. PPIL2 subfamily.</text>
</comment>
<feature type="region of interest" description="Disordered" evidence="18">
    <location>
        <begin position="753"/>
        <end position="792"/>
    </location>
</feature>
<feature type="region of interest" description="Disordered" evidence="18">
    <location>
        <begin position="816"/>
        <end position="840"/>
    </location>
</feature>
<evidence type="ECO:0000256" key="12">
    <source>
        <dbReference type="ARBA" id="ARBA00023235"/>
    </source>
</evidence>
<dbReference type="SUPFAM" id="SSF57850">
    <property type="entry name" value="RING/U-box"/>
    <property type="match status" value="1"/>
</dbReference>
<dbReference type="PROSITE" id="PS51698">
    <property type="entry name" value="U_BOX"/>
    <property type="match status" value="1"/>
</dbReference>
<evidence type="ECO:0000256" key="5">
    <source>
        <dbReference type="ARBA" id="ARBA00007930"/>
    </source>
</evidence>
<comment type="catalytic activity">
    <reaction evidence="2">
        <text>[protein]-peptidylproline (omega=180) = [protein]-peptidylproline (omega=0)</text>
        <dbReference type="Rhea" id="RHEA:16237"/>
        <dbReference type="Rhea" id="RHEA-COMP:10747"/>
        <dbReference type="Rhea" id="RHEA-COMP:10748"/>
        <dbReference type="ChEBI" id="CHEBI:83833"/>
        <dbReference type="ChEBI" id="CHEBI:83834"/>
        <dbReference type="EC" id="5.2.1.8"/>
    </reaction>
</comment>
<dbReference type="InterPro" id="IPR026951">
    <property type="entry name" value="PPIL2_U-box_dom"/>
</dbReference>
<evidence type="ECO:0000259" key="19">
    <source>
        <dbReference type="PROSITE" id="PS50072"/>
    </source>
</evidence>
<dbReference type="InterPro" id="IPR002130">
    <property type="entry name" value="Cyclophilin-type_PPIase_dom"/>
</dbReference>
<feature type="compositionally biased region" description="Low complexity" evidence="18">
    <location>
        <begin position="521"/>
        <end position="540"/>
    </location>
</feature>
<evidence type="ECO:0000256" key="9">
    <source>
        <dbReference type="ARBA" id="ARBA00022679"/>
    </source>
</evidence>
<dbReference type="Pfam" id="PF19327">
    <property type="entry name" value="Ap4A_phos_N"/>
    <property type="match status" value="1"/>
</dbReference>
<evidence type="ECO:0000256" key="8">
    <source>
        <dbReference type="ARBA" id="ARBA00020592"/>
    </source>
</evidence>
<dbReference type="AlphaFoldDB" id="A0AA38YDS7"/>
<dbReference type="PRINTS" id="PR00153">
    <property type="entry name" value="CSAPPISMRASE"/>
</dbReference>
<dbReference type="GO" id="GO:0061630">
    <property type="term" value="F:ubiquitin protein ligase activity"/>
    <property type="evidence" value="ECO:0007669"/>
    <property type="project" value="UniProtKB-EC"/>
</dbReference>
<evidence type="ECO:0000256" key="3">
    <source>
        <dbReference type="ARBA" id="ARBA00003697"/>
    </source>
</evidence>
<dbReference type="SUPFAM" id="SSF54197">
    <property type="entry name" value="HIT-like"/>
    <property type="match status" value="1"/>
</dbReference>
<dbReference type="SUPFAM" id="SSF50891">
    <property type="entry name" value="Cyclophilin-like"/>
    <property type="match status" value="1"/>
</dbReference>
<keyword evidence="12 21" id="KW-0413">Isomerase</keyword>
<accession>A0AA38YDS7</accession>
<dbReference type="EMBL" id="JAPDRN010000007">
    <property type="protein sequence ID" value="KAJ9643680.1"/>
    <property type="molecule type" value="Genomic_DNA"/>
</dbReference>
<dbReference type="InterPro" id="IPR043171">
    <property type="entry name" value="Ap4A_phos1/2-like"/>
</dbReference>
<comment type="catalytic activity">
    <reaction evidence="1">
        <text>S-ubiquitinyl-[E2 ubiquitin-conjugating enzyme]-L-cysteine + [acceptor protein]-L-lysine = [E2 ubiquitin-conjugating enzyme]-L-cysteine + N(6)-ubiquitinyl-[acceptor protein]-L-lysine.</text>
        <dbReference type="EC" id="2.3.2.27"/>
    </reaction>
</comment>
<dbReference type="InterPro" id="IPR044666">
    <property type="entry name" value="Cyclophilin_A-like"/>
</dbReference>
<organism evidence="21 22">
    <name type="scientific">Knufia peltigerae</name>
    <dbReference type="NCBI Taxonomy" id="1002370"/>
    <lineage>
        <taxon>Eukaryota</taxon>
        <taxon>Fungi</taxon>
        <taxon>Dikarya</taxon>
        <taxon>Ascomycota</taxon>
        <taxon>Pezizomycotina</taxon>
        <taxon>Eurotiomycetes</taxon>
        <taxon>Chaetothyriomycetidae</taxon>
        <taxon>Chaetothyriales</taxon>
        <taxon>Trichomeriaceae</taxon>
        <taxon>Knufia</taxon>
    </lineage>
</organism>
<keyword evidence="11" id="KW-0697">Rotamase</keyword>
<evidence type="ECO:0000256" key="4">
    <source>
        <dbReference type="ARBA" id="ARBA00004123"/>
    </source>
</evidence>
<dbReference type="Pfam" id="PF04564">
    <property type="entry name" value="U-box"/>
    <property type="match status" value="1"/>
</dbReference>
<dbReference type="InterPro" id="IPR045759">
    <property type="entry name" value="Ap4A_phos1/2_N"/>
</dbReference>
<dbReference type="SMART" id="SM00504">
    <property type="entry name" value="Ubox"/>
    <property type="match status" value="1"/>
</dbReference>
<gene>
    <name evidence="21" type="primary">cyp8</name>
    <name evidence="21" type="ORF">H2204_001825</name>
</gene>
<dbReference type="InterPro" id="IPR003613">
    <property type="entry name" value="Ubox_domain"/>
</dbReference>
<keyword evidence="9" id="KW-0808">Transferase</keyword>
<dbReference type="InterPro" id="IPR036265">
    <property type="entry name" value="HIT-like_sf"/>
</dbReference>
<feature type="domain" description="U-box" evidence="20">
    <location>
        <begin position="322"/>
        <end position="395"/>
    </location>
</feature>
<dbReference type="FunFam" id="3.30.40.10:FF:000079">
    <property type="entry name" value="Peptidyl-prolyl cis-trans isomerase 2"/>
    <property type="match status" value="1"/>
</dbReference>
<dbReference type="Pfam" id="PF00160">
    <property type="entry name" value="Pro_isomerase"/>
    <property type="match status" value="1"/>
</dbReference>
<dbReference type="Gene3D" id="3.30.428.70">
    <property type="match status" value="2"/>
</dbReference>
<dbReference type="Proteomes" id="UP001172681">
    <property type="component" value="Unassembled WGS sequence"/>
</dbReference>
<evidence type="ECO:0000256" key="18">
    <source>
        <dbReference type="SAM" id="MobiDB-lite"/>
    </source>
</evidence>
<evidence type="ECO:0000313" key="21">
    <source>
        <dbReference type="EMBL" id="KAJ9643680.1"/>
    </source>
</evidence>
<evidence type="ECO:0000256" key="13">
    <source>
        <dbReference type="ARBA" id="ARBA00023242"/>
    </source>
</evidence>
<dbReference type="CDD" id="cd01923">
    <property type="entry name" value="cyclophilin_RING"/>
    <property type="match status" value="1"/>
</dbReference>
<dbReference type="GO" id="GO:0071013">
    <property type="term" value="C:catalytic step 2 spliceosome"/>
    <property type="evidence" value="ECO:0007669"/>
    <property type="project" value="TreeGrafter"/>
</dbReference>
<dbReference type="Pfam" id="PF09830">
    <property type="entry name" value="ATP_transf"/>
    <property type="match status" value="1"/>
</dbReference>
<dbReference type="PANTHER" id="PTHR45625:SF1">
    <property type="entry name" value="RING-TYPE E3 UBIQUITIN-PROTEIN LIGASE PPIL2"/>
    <property type="match status" value="1"/>
</dbReference>
<dbReference type="Gene3D" id="3.30.40.10">
    <property type="entry name" value="Zinc/RING finger domain, C3HC4 (zinc finger)"/>
    <property type="match status" value="1"/>
</dbReference>
<evidence type="ECO:0000256" key="11">
    <source>
        <dbReference type="ARBA" id="ARBA00023110"/>
    </source>
</evidence>
<evidence type="ECO:0000259" key="20">
    <source>
        <dbReference type="PROSITE" id="PS51698"/>
    </source>
</evidence>
<comment type="function">
    <text evidence="3">May catalyze the cis-trans isomerization of proline imidic peptide bonds in oligopeptides thereby assisting the folding of proteins. May also function as a chaperone, playing a role in intracellular transport of proteins. May also have a protein ubiquitin ligase activity acting as an E3 ubiquitin protein ligase or as a ubiquitin-ubiquitin ligase promoting elongation of ubiquitin chains on proteins.</text>
</comment>
<dbReference type="InterPro" id="IPR029000">
    <property type="entry name" value="Cyclophilin-like_dom_sf"/>
</dbReference>
<evidence type="ECO:0000256" key="6">
    <source>
        <dbReference type="ARBA" id="ARBA00012483"/>
    </source>
</evidence>
<dbReference type="CDD" id="cd16663">
    <property type="entry name" value="RING-Ubox_PPIL2"/>
    <property type="match status" value="1"/>
</dbReference>
<sequence length="840" mass="93580">MSAIILSPSLEERVISKFDELVTKGEIIYEPSTTDTKEDEGFKFDFRLVPHLLRKPITAHDAPERKTGRGNNPFLNPDPDFVLSESDSLDASDLSAAWSLLMHFEKRHMMIFNCGYEAGSSQGHKHMQLWHYPDEREMGFPLFPSKATSTIEVTSDIGNVPHQHFVLRLPSKVDEAVLVEAYGKLHKAVEDCHAKHGGGPAYNVILVREWMCLIPRRRCGLEKGAGANAAAIIGMVWVISEAEKEIWNAEYFSRPISHFRGLVTSSKKSQDKHQGPECEERTMGKGTDKLYITHSEWSSSDAYSASAGAGVRADASGHAAFKRLPFNFCALSLQPFTTPVCTANGIIFDHENIIRWLLKHDTNPTDGKSLKQQELIKLDFAKNDSNEFVDPVTYKVFTDNTHIVAIRHGDSANVFAYDTVERLNIKPKMWKDLVSDEDFSRADIITLQDPQNIESRNLSSFKYLKEGEDSGIPKEEATINTASLGSAADLKIMKAKEAVAKARAERANAQSATSRDKSQLSTSTKKTATASTYKPTPYNATGHTTGLAAASLTSTGMTPHTSAALALMSDEEYLLKRGRVKEKGFVRLATSVGDLSIELYPEHAPKAVWNFIRLAQKGYYNGIVFHRNIRNFMIQCGDPTGTGRGGTSIWGKNFEDEFEGPLKHDTRGVLSMANKGKNTNSSQFFITYRATSHLDRKHTIFGRVVGDDGTSMAVLKRLEETPVDANDRPKEEIKIIEAVVLIDPFEEFWKNKAEKERSDKEKEERKADDRTTWTGKRIRNDGTIEKDSGGGVGKYLKAAMKNGQHEVEEDEIVEFVDEPEEPVRKKNKGGGGGFGNFDGW</sequence>
<feature type="region of interest" description="Disordered" evidence="18">
    <location>
        <begin position="504"/>
        <end position="540"/>
    </location>
</feature>
<dbReference type="GO" id="GO:0000209">
    <property type="term" value="P:protein polyubiquitination"/>
    <property type="evidence" value="ECO:0007669"/>
    <property type="project" value="TreeGrafter"/>
</dbReference>
<dbReference type="Gene3D" id="2.40.100.10">
    <property type="entry name" value="Cyclophilin-like"/>
    <property type="match status" value="1"/>
</dbReference>
<evidence type="ECO:0000256" key="14">
    <source>
        <dbReference type="ARBA" id="ARBA00029569"/>
    </source>
</evidence>
<evidence type="ECO:0000256" key="2">
    <source>
        <dbReference type="ARBA" id="ARBA00000971"/>
    </source>
</evidence>
<keyword evidence="13" id="KW-0539">Nucleus</keyword>
<keyword evidence="10" id="KW-0833">Ubl conjugation pathway</keyword>
<evidence type="ECO:0000256" key="17">
    <source>
        <dbReference type="ARBA" id="ARBA00033051"/>
    </source>
</evidence>
<dbReference type="GO" id="GO:0003877">
    <property type="term" value="F:ATP:ADP adenylyltransferase activity"/>
    <property type="evidence" value="ECO:0007669"/>
    <property type="project" value="InterPro"/>
</dbReference>
<feature type="domain" description="PPIase cyclophilin-type" evidence="19">
    <location>
        <begin position="590"/>
        <end position="740"/>
    </location>
</feature>
<feature type="compositionally biased region" description="Basic and acidic residues" evidence="18">
    <location>
        <begin position="778"/>
        <end position="788"/>
    </location>
</feature>
<evidence type="ECO:0000256" key="1">
    <source>
        <dbReference type="ARBA" id="ARBA00000900"/>
    </source>
</evidence>
<evidence type="ECO:0000256" key="10">
    <source>
        <dbReference type="ARBA" id="ARBA00022786"/>
    </source>
</evidence>
<evidence type="ECO:0000256" key="15">
    <source>
        <dbReference type="ARBA" id="ARBA00030661"/>
    </source>
</evidence>
<dbReference type="FunFam" id="2.40.100.10:FF:000014">
    <property type="entry name" value="Peptidyl-prolyl cis-trans isomerase cyp65"/>
    <property type="match status" value="1"/>
</dbReference>
<evidence type="ECO:0000313" key="22">
    <source>
        <dbReference type="Proteomes" id="UP001172681"/>
    </source>
</evidence>
<dbReference type="GO" id="GO:0003755">
    <property type="term" value="F:peptidyl-prolyl cis-trans isomerase activity"/>
    <property type="evidence" value="ECO:0007669"/>
    <property type="project" value="UniProtKB-KW"/>
</dbReference>
<protein>
    <recommendedName>
        <fullName evidence="8">Peptidyl-prolyl cis-trans isomerase-like 2</fullName>
        <ecNumber evidence="6">2.3.2.27</ecNumber>
        <ecNumber evidence="7">5.2.1.8</ecNumber>
    </recommendedName>
    <alternativeName>
        <fullName evidence="15">Cyclophilin-60</fullName>
    </alternativeName>
    <alternativeName>
        <fullName evidence="16">Cyclophilin-like protein Cyp-60</fullName>
    </alternativeName>
    <alternativeName>
        <fullName evidence="17">RING-type E3 ubiquitin transferase isomerase-like 2</fullName>
    </alternativeName>
    <alternativeName>
        <fullName evidence="14">Rotamase</fullName>
    </alternativeName>
</protein>
<keyword evidence="22" id="KW-1185">Reference proteome</keyword>
<dbReference type="EC" id="2.3.2.27" evidence="6"/>
<evidence type="ECO:0000256" key="16">
    <source>
        <dbReference type="ARBA" id="ARBA00030942"/>
    </source>
</evidence>